<dbReference type="RefSeq" id="YP_007379146.1">
    <property type="nucleotide sequence ID" value="NC_020159.1"/>
</dbReference>
<dbReference type="OrthoDB" id="29792at10239"/>
<dbReference type="EMBL" id="KC117376">
    <property type="protein sequence ID" value="AGC34336.1"/>
    <property type="molecule type" value="Genomic_DNA"/>
</dbReference>
<proteinExistence type="predicted"/>
<feature type="region of interest" description="Disordered" evidence="1">
    <location>
        <begin position="254"/>
        <end position="317"/>
    </location>
</feature>
<accession>L7THL9</accession>
<evidence type="ECO:0000256" key="1">
    <source>
        <dbReference type="SAM" id="MobiDB-lite"/>
    </source>
</evidence>
<feature type="compositionally biased region" description="Acidic residues" evidence="1">
    <location>
        <begin position="263"/>
        <end position="278"/>
    </location>
</feature>
<gene>
    <name evidence="2" type="primary">67</name>
    <name evidence="2" type="ORF">HSTV2_67</name>
</gene>
<organism evidence="2 3">
    <name type="scientific">Halorubrum sodomense tailed virus 2</name>
    <dbReference type="NCBI Taxonomy" id="1262527"/>
    <lineage>
        <taxon>Viruses</taxon>
        <taxon>Duplodnaviria</taxon>
        <taxon>Heunggongvirae</taxon>
        <taxon>Uroviricota</taxon>
        <taxon>Caudoviricetes</taxon>
        <taxon>Thumleimavirales</taxon>
        <taxon>Hafunaviridae</taxon>
        <taxon>Mincapvirus</taxon>
        <taxon>Mincapvirus eilatense</taxon>
        <taxon>Mincapvirus HSTV2</taxon>
    </lineage>
</organism>
<dbReference type="KEGG" id="vg:14477205"/>
<evidence type="ECO:0000313" key="3">
    <source>
        <dbReference type="Proteomes" id="UP000011138"/>
    </source>
</evidence>
<sequence>MSRYNSYSGSGTGSSTSGGDFDDITLKLQKYSALSVVGNRVNAFDSQYGDTFVVGFEDVKVLDGIVFQREDKPDTWKVFSPGKFFDVDPDTGLVLNRDGNEMTAEEILNHPRVLGFSETFGGNDYFYTPVGVAVEAGDDIEVNSDLDVETEDNAIVVGEVSMLLKNKSWVRTLAKLLTAEGDGIINDDGGTREDGNPKYEQHGWLTTMDPAIRDGIEGREMELFIIEESLEGDDGEVTYSTPILLDSKTGERITIDNFGDGDGGADEAADAPEPEAEAEPAKATDGGAQAAQAPAETADDEADEADDEGDSEANIPAVLDDLINYFARTDGSVEPEELREFAADEVDNPDDVDWDAAAAEVEARA</sequence>
<name>L7THL9_9CAUD</name>
<dbReference type="GeneID" id="14477205"/>
<dbReference type="Proteomes" id="UP000011138">
    <property type="component" value="Segment"/>
</dbReference>
<feature type="compositionally biased region" description="Low complexity" evidence="1">
    <location>
        <begin position="281"/>
        <end position="296"/>
    </location>
</feature>
<protein>
    <submittedName>
        <fullName evidence="2">Uncharacterized protein</fullName>
    </submittedName>
</protein>
<feature type="compositionally biased region" description="Acidic residues" evidence="1">
    <location>
        <begin position="297"/>
        <end position="311"/>
    </location>
</feature>
<reference evidence="2 3" key="1">
    <citation type="journal article" date="2013" name="J. Virol.">
        <title>Insights into head-tailed viruses infecting extremely halophilic archaea.</title>
        <authorList>
            <person name="Pietila M.K."/>
            <person name="Laurinmaki P."/>
            <person name="Russell D.A."/>
            <person name="Ko C.C."/>
            <person name="Jacobs-Sera D."/>
            <person name="Butcher S.J."/>
            <person name="Bamford D.H."/>
            <person name="Hendrix R.W."/>
        </authorList>
    </citation>
    <scope>NUCLEOTIDE SEQUENCE [LARGE SCALE GENOMIC DNA]</scope>
</reference>
<keyword evidence="3" id="KW-1185">Reference proteome</keyword>
<evidence type="ECO:0000313" key="2">
    <source>
        <dbReference type="EMBL" id="AGC34336.1"/>
    </source>
</evidence>